<dbReference type="Proteomes" id="UP001497472">
    <property type="component" value="Unassembled WGS sequence"/>
</dbReference>
<protein>
    <submittedName>
        <fullName evidence="1">Uncharacterized protein</fullName>
    </submittedName>
</protein>
<comment type="caution">
    <text evidence="1">The sequence shown here is derived from an EMBL/GenBank/DDBJ whole genome shotgun (WGS) entry which is preliminary data.</text>
</comment>
<keyword evidence="2" id="KW-1185">Reference proteome</keyword>
<organism evidence="1 2">
    <name type="scientific">Leptosia nina</name>
    <dbReference type="NCBI Taxonomy" id="320188"/>
    <lineage>
        <taxon>Eukaryota</taxon>
        <taxon>Metazoa</taxon>
        <taxon>Ecdysozoa</taxon>
        <taxon>Arthropoda</taxon>
        <taxon>Hexapoda</taxon>
        <taxon>Insecta</taxon>
        <taxon>Pterygota</taxon>
        <taxon>Neoptera</taxon>
        <taxon>Endopterygota</taxon>
        <taxon>Lepidoptera</taxon>
        <taxon>Glossata</taxon>
        <taxon>Ditrysia</taxon>
        <taxon>Papilionoidea</taxon>
        <taxon>Pieridae</taxon>
        <taxon>Pierinae</taxon>
        <taxon>Leptosia</taxon>
    </lineage>
</organism>
<evidence type="ECO:0000313" key="2">
    <source>
        <dbReference type="Proteomes" id="UP001497472"/>
    </source>
</evidence>
<evidence type="ECO:0000313" key="1">
    <source>
        <dbReference type="EMBL" id="CAK1551827.1"/>
    </source>
</evidence>
<dbReference type="EMBL" id="CAVLEF010000132">
    <property type="protein sequence ID" value="CAK1551827.1"/>
    <property type="molecule type" value="Genomic_DNA"/>
</dbReference>
<reference evidence="1 2" key="1">
    <citation type="submission" date="2023-11" db="EMBL/GenBank/DDBJ databases">
        <authorList>
            <person name="Okamura Y."/>
        </authorList>
    </citation>
    <scope>NUCLEOTIDE SEQUENCE [LARGE SCALE GENOMIC DNA]</scope>
</reference>
<gene>
    <name evidence="1" type="ORF">LNINA_LOCUS10930</name>
</gene>
<accession>A0AAV1JR59</accession>
<name>A0AAV1JR59_9NEOP</name>
<dbReference type="AlphaFoldDB" id="A0AAV1JR59"/>
<sequence length="83" mass="9082">MHETFSYEAETSIATGDGRESRVAPHALVRGSVAPVSGHAVVCARAAPAFKRRWAARAQPATPRAALRPYCLRKFTRKSQLSF</sequence>
<proteinExistence type="predicted"/>